<accession>A0A4C1TKX8</accession>
<proteinExistence type="predicted"/>
<evidence type="ECO:0000256" key="1">
    <source>
        <dbReference type="SAM" id="MobiDB-lite"/>
    </source>
</evidence>
<feature type="compositionally biased region" description="Polar residues" evidence="1">
    <location>
        <begin position="1"/>
        <end position="14"/>
    </location>
</feature>
<organism evidence="2 3">
    <name type="scientific">Eumeta variegata</name>
    <name type="common">Bagworm moth</name>
    <name type="synonym">Eumeta japonica</name>
    <dbReference type="NCBI Taxonomy" id="151549"/>
    <lineage>
        <taxon>Eukaryota</taxon>
        <taxon>Metazoa</taxon>
        <taxon>Ecdysozoa</taxon>
        <taxon>Arthropoda</taxon>
        <taxon>Hexapoda</taxon>
        <taxon>Insecta</taxon>
        <taxon>Pterygota</taxon>
        <taxon>Neoptera</taxon>
        <taxon>Endopterygota</taxon>
        <taxon>Lepidoptera</taxon>
        <taxon>Glossata</taxon>
        <taxon>Ditrysia</taxon>
        <taxon>Tineoidea</taxon>
        <taxon>Psychidae</taxon>
        <taxon>Oiketicinae</taxon>
        <taxon>Eumeta</taxon>
    </lineage>
</organism>
<dbReference type="STRING" id="151549.A0A4C1TKX8"/>
<dbReference type="EMBL" id="BGZK01005632">
    <property type="protein sequence ID" value="GBP14856.1"/>
    <property type="molecule type" value="Genomic_DNA"/>
</dbReference>
<feature type="region of interest" description="Disordered" evidence="1">
    <location>
        <begin position="1"/>
        <end position="83"/>
    </location>
</feature>
<gene>
    <name evidence="2" type="ORF">EVAR_103926_1</name>
</gene>
<reference evidence="2 3" key="1">
    <citation type="journal article" date="2019" name="Commun. Biol.">
        <title>The bagworm genome reveals a unique fibroin gene that provides high tensile strength.</title>
        <authorList>
            <person name="Kono N."/>
            <person name="Nakamura H."/>
            <person name="Ohtoshi R."/>
            <person name="Tomita M."/>
            <person name="Numata K."/>
            <person name="Arakawa K."/>
        </authorList>
    </citation>
    <scope>NUCLEOTIDE SEQUENCE [LARGE SCALE GENOMIC DNA]</scope>
</reference>
<keyword evidence="3" id="KW-1185">Reference proteome</keyword>
<comment type="caution">
    <text evidence="2">The sequence shown here is derived from an EMBL/GenBank/DDBJ whole genome shotgun (WGS) entry which is preliminary data.</text>
</comment>
<name>A0A4C1TKX8_EUMVA</name>
<dbReference type="AlphaFoldDB" id="A0A4C1TKX8"/>
<dbReference type="Proteomes" id="UP000299102">
    <property type="component" value="Unassembled WGS sequence"/>
</dbReference>
<sequence length="121" mass="13157">MSRNGEVSSSQGPSRPSLPRPDLNLTSNPEKRKGLNLQLGGSSGDGAAAFMPFPTKLHDRISGQKQRLPSRETRIYPSMQSSGKLQLSATEVYDFTADDLQDLGEIGRGAFGAVNKMVHRR</sequence>
<evidence type="ECO:0000313" key="2">
    <source>
        <dbReference type="EMBL" id="GBP14856.1"/>
    </source>
</evidence>
<dbReference type="Gene3D" id="3.30.200.20">
    <property type="entry name" value="Phosphorylase Kinase, domain 1"/>
    <property type="match status" value="1"/>
</dbReference>
<dbReference type="OrthoDB" id="7458228at2759"/>
<evidence type="ECO:0000313" key="3">
    <source>
        <dbReference type="Proteomes" id="UP000299102"/>
    </source>
</evidence>
<protein>
    <submittedName>
        <fullName evidence="2">Uncharacterized protein</fullName>
    </submittedName>
</protein>